<evidence type="ECO:0000313" key="1">
    <source>
        <dbReference type="EMBL" id="CAK0888611.1"/>
    </source>
</evidence>
<comment type="caution">
    <text evidence="1">The sequence shown here is derived from an EMBL/GenBank/DDBJ whole genome shotgun (WGS) entry which is preliminary data.</text>
</comment>
<accession>A0ABN9WSY9</accession>
<organism evidence="1 2">
    <name type="scientific">Prorocentrum cordatum</name>
    <dbReference type="NCBI Taxonomy" id="2364126"/>
    <lineage>
        <taxon>Eukaryota</taxon>
        <taxon>Sar</taxon>
        <taxon>Alveolata</taxon>
        <taxon>Dinophyceae</taxon>
        <taxon>Prorocentrales</taxon>
        <taxon>Prorocentraceae</taxon>
        <taxon>Prorocentrum</taxon>
    </lineage>
</organism>
<protein>
    <submittedName>
        <fullName evidence="1">Uncharacterized protein</fullName>
    </submittedName>
</protein>
<reference evidence="1" key="1">
    <citation type="submission" date="2023-10" db="EMBL/GenBank/DDBJ databases">
        <authorList>
            <person name="Chen Y."/>
            <person name="Shah S."/>
            <person name="Dougan E. K."/>
            <person name="Thang M."/>
            <person name="Chan C."/>
        </authorList>
    </citation>
    <scope>NUCLEOTIDE SEQUENCE [LARGE SCALE GENOMIC DNA]</scope>
</reference>
<dbReference type="Proteomes" id="UP001189429">
    <property type="component" value="Unassembled WGS sequence"/>
</dbReference>
<proteinExistence type="predicted"/>
<keyword evidence="2" id="KW-1185">Reference proteome</keyword>
<dbReference type="EMBL" id="CAUYUJ010019102">
    <property type="protein sequence ID" value="CAK0888611.1"/>
    <property type="molecule type" value="Genomic_DNA"/>
</dbReference>
<name>A0ABN9WSY9_9DINO</name>
<sequence length="176" mass="19426">MEGRHWKKVLVPAGPLRWDCGPTVRSFCRRGTPTQIATQCSEVPEFDGEFCEAMVSLKVPGARAFFPGDVARVAPRACKRKRGLSSEGYKDLAGDLNGTPHTFRCSRDVLRLPAYLVPPMRALQYSTVFHSIVAVQVHIFNISSVCEFRCFSNAQLTSVCSVVSTNPHALILFGSH</sequence>
<gene>
    <name evidence="1" type="ORF">PCOR1329_LOCUS69367</name>
</gene>
<evidence type="ECO:0000313" key="2">
    <source>
        <dbReference type="Proteomes" id="UP001189429"/>
    </source>
</evidence>